<dbReference type="PANTHER" id="PTHR31669:SF251">
    <property type="entry name" value="PROTEIN FAR1-RELATED SEQUENCE"/>
    <property type="match status" value="1"/>
</dbReference>
<keyword evidence="2" id="KW-0862">Zinc</keyword>
<comment type="similarity">
    <text evidence="2">Belongs to the FHY3/FAR1 family.</text>
</comment>
<dbReference type="GO" id="GO:0006355">
    <property type="term" value="P:regulation of DNA-templated transcription"/>
    <property type="evidence" value="ECO:0007669"/>
    <property type="project" value="UniProtKB-UniRule"/>
</dbReference>
<name>A0A067ESY6_CITSI</name>
<sequence length="205" mass="23468">MEGKDDFDSSYGSPVLCTHLRQYEQQAGEIYTKSMFEKVRTELNKEGLLFIKGYVDDISTRTYSIGEFRKANKEWKVVFHHQTKLAACQCQLLERLGIPCSHSYTVLKAEDVQSIPECMQLMRWLKTAKINNPPQNDDQAEKVYMSKLVRIGLVNAACKSLQYLAGNSLKAYKEAMKGIHSLTLRLQSMSLTTTEQDFERNPDVI</sequence>
<keyword evidence="2" id="KW-0479">Metal-binding</keyword>
<dbReference type="STRING" id="2711.A0A067ESY6"/>
<comment type="subcellular location">
    <subcellularLocation>
        <location evidence="2">Nucleus</location>
    </subcellularLocation>
</comment>
<feature type="domain" description="SWIM-type" evidence="3">
    <location>
        <begin position="75"/>
        <end position="111"/>
    </location>
</feature>
<evidence type="ECO:0000256" key="2">
    <source>
        <dbReference type="RuleBase" id="RU367018"/>
    </source>
</evidence>
<dbReference type="GO" id="GO:0005634">
    <property type="term" value="C:nucleus"/>
    <property type="evidence" value="ECO:0007669"/>
    <property type="project" value="UniProtKB-SubCell"/>
</dbReference>
<evidence type="ECO:0000259" key="3">
    <source>
        <dbReference type="PROSITE" id="PS50966"/>
    </source>
</evidence>
<accession>A0A067ESY6</accession>
<dbReference type="PROSITE" id="PS50966">
    <property type="entry name" value="ZF_SWIM"/>
    <property type="match status" value="1"/>
</dbReference>
<proteinExistence type="inferred from homology"/>
<organism evidence="4 5">
    <name type="scientific">Citrus sinensis</name>
    <name type="common">Sweet orange</name>
    <name type="synonym">Citrus aurantium var. sinensis</name>
    <dbReference type="NCBI Taxonomy" id="2711"/>
    <lineage>
        <taxon>Eukaryota</taxon>
        <taxon>Viridiplantae</taxon>
        <taxon>Streptophyta</taxon>
        <taxon>Embryophyta</taxon>
        <taxon>Tracheophyta</taxon>
        <taxon>Spermatophyta</taxon>
        <taxon>Magnoliopsida</taxon>
        <taxon>eudicotyledons</taxon>
        <taxon>Gunneridae</taxon>
        <taxon>Pentapetalae</taxon>
        <taxon>rosids</taxon>
        <taxon>malvids</taxon>
        <taxon>Sapindales</taxon>
        <taxon>Rutaceae</taxon>
        <taxon>Aurantioideae</taxon>
        <taxon>Citrus</taxon>
    </lineage>
</organism>
<protein>
    <recommendedName>
        <fullName evidence="2">Protein FAR1-RELATED SEQUENCE</fullName>
    </recommendedName>
</protein>
<comment type="function">
    <text evidence="2">Putative transcription activator involved in regulating light control of development.</text>
</comment>
<dbReference type="PANTHER" id="PTHR31669">
    <property type="entry name" value="PROTEIN FAR1-RELATED SEQUENCE 10-RELATED"/>
    <property type="match status" value="1"/>
</dbReference>
<gene>
    <name evidence="4" type="ORF">CISIN_1g028688mg</name>
</gene>
<dbReference type="AlphaFoldDB" id="A0A067ESY6"/>
<dbReference type="EMBL" id="KK784997">
    <property type="protein sequence ID" value="KDO54322.1"/>
    <property type="molecule type" value="Genomic_DNA"/>
</dbReference>
<evidence type="ECO:0000256" key="1">
    <source>
        <dbReference type="PROSITE-ProRule" id="PRU00325"/>
    </source>
</evidence>
<keyword evidence="1 2" id="KW-0863">Zinc-finger</keyword>
<dbReference type="InterPro" id="IPR031052">
    <property type="entry name" value="FHY3/FAR1"/>
</dbReference>
<keyword evidence="5" id="KW-1185">Reference proteome</keyword>
<dbReference type="Proteomes" id="UP000027120">
    <property type="component" value="Unassembled WGS sequence"/>
</dbReference>
<evidence type="ECO:0000313" key="5">
    <source>
        <dbReference type="Proteomes" id="UP000027120"/>
    </source>
</evidence>
<evidence type="ECO:0000313" key="4">
    <source>
        <dbReference type="EMBL" id="KDO54322.1"/>
    </source>
</evidence>
<reference evidence="4 5" key="1">
    <citation type="submission" date="2014-04" db="EMBL/GenBank/DDBJ databases">
        <authorList>
            <consortium name="International Citrus Genome Consortium"/>
            <person name="Gmitter F."/>
            <person name="Chen C."/>
            <person name="Farmerie W."/>
            <person name="Harkins T."/>
            <person name="Desany B."/>
            <person name="Mohiuddin M."/>
            <person name="Kodira C."/>
            <person name="Borodovsky M."/>
            <person name="Lomsadze A."/>
            <person name="Burns P."/>
            <person name="Jenkins J."/>
            <person name="Prochnik S."/>
            <person name="Shu S."/>
            <person name="Chapman J."/>
            <person name="Pitluck S."/>
            <person name="Schmutz J."/>
            <person name="Rokhsar D."/>
        </authorList>
    </citation>
    <scope>NUCLEOTIDE SEQUENCE</scope>
</reference>
<dbReference type="InterPro" id="IPR007527">
    <property type="entry name" value="Znf_SWIM"/>
</dbReference>
<keyword evidence="2" id="KW-0539">Nucleus</keyword>
<dbReference type="GO" id="GO:0008270">
    <property type="term" value="F:zinc ion binding"/>
    <property type="evidence" value="ECO:0007669"/>
    <property type="project" value="UniProtKB-UniRule"/>
</dbReference>